<proteinExistence type="predicted"/>
<organism evidence="2 3">
    <name type="scientific">Leptospira fletcheri</name>
    <dbReference type="NCBI Taxonomy" id="2484981"/>
    <lineage>
        <taxon>Bacteria</taxon>
        <taxon>Pseudomonadati</taxon>
        <taxon>Spirochaetota</taxon>
        <taxon>Spirochaetia</taxon>
        <taxon>Leptospirales</taxon>
        <taxon>Leptospiraceae</taxon>
        <taxon>Leptospira</taxon>
    </lineage>
</organism>
<evidence type="ECO:0000313" key="2">
    <source>
        <dbReference type="EMBL" id="TGK08793.1"/>
    </source>
</evidence>
<accession>A0A4R9GAW9</accession>
<dbReference type="RefSeq" id="WP_135768478.1">
    <property type="nucleotide sequence ID" value="NZ_RQET01000009.1"/>
</dbReference>
<dbReference type="OrthoDB" id="9793251at2"/>
<keyword evidence="3" id="KW-1185">Reference proteome</keyword>
<gene>
    <name evidence="2" type="ORF">EHO60_12135</name>
</gene>
<dbReference type="PANTHER" id="PTHR35812">
    <property type="entry name" value="LIPOPROTEIN"/>
    <property type="match status" value="1"/>
</dbReference>
<dbReference type="InterPro" id="IPR011460">
    <property type="entry name" value="Lcl_C"/>
</dbReference>
<name>A0A4R9GAW9_9LEPT</name>
<feature type="domain" description="Lcl C-terminal" evidence="1">
    <location>
        <begin position="51"/>
        <end position="193"/>
    </location>
</feature>
<dbReference type="Proteomes" id="UP000298458">
    <property type="component" value="Unassembled WGS sequence"/>
</dbReference>
<comment type="caution">
    <text evidence="2">The sequence shown here is derived from an EMBL/GenBank/DDBJ whole genome shotgun (WGS) entry which is preliminary data.</text>
</comment>
<dbReference type="PANTHER" id="PTHR35812:SF1">
    <property type="entry name" value="LIPOPROTEIN"/>
    <property type="match status" value="1"/>
</dbReference>
<evidence type="ECO:0000313" key="3">
    <source>
        <dbReference type="Proteomes" id="UP000298458"/>
    </source>
</evidence>
<dbReference type="AlphaFoldDB" id="A0A4R9GAW9"/>
<reference evidence="2" key="1">
    <citation type="journal article" date="2019" name="PLoS Negl. Trop. Dis.">
        <title>Revisiting the worldwide diversity of Leptospira species in the environment.</title>
        <authorList>
            <person name="Vincent A.T."/>
            <person name="Schiettekatte O."/>
            <person name="Bourhy P."/>
            <person name="Veyrier F.J."/>
            <person name="Picardeau M."/>
        </authorList>
    </citation>
    <scope>NUCLEOTIDE SEQUENCE [LARGE SCALE GENOMIC DNA]</scope>
    <source>
        <strain evidence="2">SSW15</strain>
    </source>
</reference>
<sequence length="199" mass="21495">MMGFAWQALKSSVRLGLLFCLYLPFADLGLAAPTARFSVATSSGSGASVPGVLKDSATGLYWQKCIFPQTWNPSSSACATQNLPSGVPSTSAVDWGSATFGNGYCTKMYGSAWRLPTLLELRSLLDRSRVNPAIDSSFDPGSASGGSGIPDFFWTSNPVQWLNQTGYAWTVNFYYGYVYFTSSTSNPYYLRCVSSTQPP</sequence>
<dbReference type="Pfam" id="PF07603">
    <property type="entry name" value="Lcl_C"/>
    <property type="match status" value="1"/>
</dbReference>
<evidence type="ECO:0000259" key="1">
    <source>
        <dbReference type="Pfam" id="PF07603"/>
    </source>
</evidence>
<dbReference type="EMBL" id="RQET01000009">
    <property type="protein sequence ID" value="TGK08793.1"/>
    <property type="molecule type" value="Genomic_DNA"/>
</dbReference>
<protein>
    <submittedName>
        <fullName evidence="2">DUF1566 domain-containing protein</fullName>
    </submittedName>
</protein>